<gene>
    <name evidence="2" type="ORF">EUA94_01365</name>
</gene>
<protein>
    <submittedName>
        <fullName evidence="2">Histidine phosphatase family protein</fullName>
    </submittedName>
</protein>
<dbReference type="RefSeq" id="WP_129423931.1">
    <property type="nucleotide sequence ID" value="NZ_SDWV01000001.1"/>
</dbReference>
<sequence length="222" mass="23898">MSSILLVRHGQASFGAADYDNLSPTGHEQSRVLGAALAARGIAPDRVVVGQMRRHVQTAAGVLEAARWAGEPVVDAGWNEFDHDQVLGVHDEPTTVEGESEKAAFQRWFEEATRRWTSGEHDEAYDESFAAFTARVDAAMARLTDSLPARGTAVVLTSGGSIAWTVACLLADDTAARTDLWLRLNPVSINTGTSTIVRGGRGTTLVSFNAHDHLSPDLVTYR</sequence>
<dbReference type="GO" id="GO:0016787">
    <property type="term" value="F:hydrolase activity"/>
    <property type="evidence" value="ECO:0007669"/>
    <property type="project" value="UniProtKB-KW"/>
</dbReference>
<accession>A0A4V1RR17</accession>
<evidence type="ECO:0000313" key="2">
    <source>
        <dbReference type="EMBL" id="RYC14797.1"/>
    </source>
</evidence>
<reference evidence="2 3" key="1">
    <citation type="submission" date="2019-01" db="EMBL/GenBank/DDBJ databases">
        <title>Novel species of Nocardioides.</title>
        <authorList>
            <person name="Liu Q."/>
            <person name="X Y.-H."/>
        </authorList>
    </citation>
    <scope>NUCLEOTIDE SEQUENCE [LARGE SCALE GENOMIC DNA]</scope>
    <source>
        <strain evidence="2 3">HLT2-9</strain>
    </source>
</reference>
<evidence type="ECO:0000313" key="3">
    <source>
        <dbReference type="Proteomes" id="UP000291101"/>
    </source>
</evidence>
<dbReference type="EMBL" id="SDWV01000001">
    <property type="protein sequence ID" value="RYC14797.1"/>
    <property type="molecule type" value="Genomic_DNA"/>
</dbReference>
<organism evidence="2 3">
    <name type="scientific">Nocardioides zhouii</name>
    <dbReference type="NCBI Taxonomy" id="1168729"/>
    <lineage>
        <taxon>Bacteria</taxon>
        <taxon>Bacillati</taxon>
        <taxon>Actinomycetota</taxon>
        <taxon>Actinomycetes</taxon>
        <taxon>Propionibacteriales</taxon>
        <taxon>Nocardioidaceae</taxon>
        <taxon>Nocardioides</taxon>
    </lineage>
</organism>
<evidence type="ECO:0000256" key="1">
    <source>
        <dbReference type="ARBA" id="ARBA00022801"/>
    </source>
</evidence>
<dbReference type="Pfam" id="PF00300">
    <property type="entry name" value="His_Phos_1"/>
    <property type="match status" value="1"/>
</dbReference>
<dbReference type="InterPro" id="IPR051021">
    <property type="entry name" value="Mito_Ser/Thr_phosphatase"/>
</dbReference>
<proteinExistence type="predicted"/>
<dbReference type="Proteomes" id="UP000291101">
    <property type="component" value="Unassembled WGS sequence"/>
</dbReference>
<dbReference type="PANTHER" id="PTHR20935">
    <property type="entry name" value="PHOSPHOGLYCERATE MUTASE-RELATED"/>
    <property type="match status" value="1"/>
</dbReference>
<dbReference type="Gene3D" id="3.40.50.1240">
    <property type="entry name" value="Phosphoglycerate mutase-like"/>
    <property type="match status" value="1"/>
</dbReference>
<dbReference type="SMART" id="SM00855">
    <property type="entry name" value="PGAM"/>
    <property type="match status" value="1"/>
</dbReference>
<dbReference type="InterPro" id="IPR029033">
    <property type="entry name" value="His_PPase_superfam"/>
</dbReference>
<dbReference type="PANTHER" id="PTHR20935:SF0">
    <property type="entry name" value="SERINE_THREONINE-PROTEIN PHOSPHATASE PGAM5, MITOCHONDRIAL"/>
    <property type="match status" value="1"/>
</dbReference>
<dbReference type="OrthoDB" id="280692at2"/>
<dbReference type="SUPFAM" id="SSF53254">
    <property type="entry name" value="Phosphoglycerate mutase-like"/>
    <property type="match status" value="1"/>
</dbReference>
<name>A0A4V1RR17_9ACTN</name>
<dbReference type="CDD" id="cd07067">
    <property type="entry name" value="HP_PGM_like"/>
    <property type="match status" value="1"/>
</dbReference>
<keyword evidence="3" id="KW-1185">Reference proteome</keyword>
<dbReference type="InterPro" id="IPR013078">
    <property type="entry name" value="His_Pase_superF_clade-1"/>
</dbReference>
<keyword evidence="1" id="KW-0378">Hydrolase</keyword>
<comment type="caution">
    <text evidence="2">The sequence shown here is derived from an EMBL/GenBank/DDBJ whole genome shotgun (WGS) entry which is preliminary data.</text>
</comment>
<dbReference type="AlphaFoldDB" id="A0A4V1RR17"/>